<evidence type="ECO:0000313" key="8">
    <source>
        <dbReference type="Proteomes" id="UP000235584"/>
    </source>
</evidence>
<comment type="catalytic activity">
    <reaction evidence="6">
        <text>a 2'-deoxyadenosine in DNA + S-adenosyl-L-methionine = an N(6)-methyl-2'-deoxyadenosine in DNA + S-adenosyl-L-homocysteine + H(+)</text>
        <dbReference type="Rhea" id="RHEA:15197"/>
        <dbReference type="Rhea" id="RHEA-COMP:12418"/>
        <dbReference type="Rhea" id="RHEA-COMP:12419"/>
        <dbReference type="ChEBI" id="CHEBI:15378"/>
        <dbReference type="ChEBI" id="CHEBI:57856"/>
        <dbReference type="ChEBI" id="CHEBI:59789"/>
        <dbReference type="ChEBI" id="CHEBI:90615"/>
        <dbReference type="ChEBI" id="CHEBI:90616"/>
        <dbReference type="EC" id="2.1.1.72"/>
    </reaction>
</comment>
<dbReference type="RefSeq" id="WP_102244383.1">
    <property type="nucleotide sequence ID" value="NZ_CP025704.1"/>
</dbReference>
<evidence type="ECO:0000256" key="4">
    <source>
        <dbReference type="ARBA" id="ARBA00022747"/>
    </source>
</evidence>
<dbReference type="GO" id="GO:0009307">
    <property type="term" value="P:DNA restriction-modification system"/>
    <property type="evidence" value="ECO:0007669"/>
    <property type="project" value="UniProtKB-KW"/>
</dbReference>
<keyword evidence="4" id="KW-0680">Restriction system</keyword>
<keyword evidence="5" id="KW-0238">DNA-binding</keyword>
<keyword evidence="2" id="KW-0489">Methyltransferase</keyword>
<dbReference type="GO" id="GO:0032259">
    <property type="term" value="P:methylation"/>
    <property type="evidence" value="ECO:0007669"/>
    <property type="project" value="UniProtKB-KW"/>
</dbReference>
<evidence type="ECO:0000256" key="5">
    <source>
        <dbReference type="ARBA" id="ARBA00023125"/>
    </source>
</evidence>
<reference evidence="7 8" key="1">
    <citation type="submission" date="2018-01" db="EMBL/GenBank/DDBJ databases">
        <title>Complete genome sequence of Bacteriovorax stolpii DSM12778.</title>
        <authorList>
            <person name="Tang B."/>
            <person name="Chang J."/>
        </authorList>
    </citation>
    <scope>NUCLEOTIDE SEQUENCE [LARGE SCALE GENOMIC DNA]</scope>
    <source>
        <strain evidence="7 8">DSM 12778</strain>
    </source>
</reference>
<dbReference type="GO" id="GO:0003677">
    <property type="term" value="F:DNA binding"/>
    <property type="evidence" value="ECO:0007669"/>
    <property type="project" value="UniProtKB-KW"/>
</dbReference>
<proteinExistence type="predicted"/>
<evidence type="ECO:0000256" key="2">
    <source>
        <dbReference type="ARBA" id="ARBA00022603"/>
    </source>
</evidence>
<sequence>MSNLIDISSLSHRSRDRVRDLGEVFTPESYVEEMLDILAKDKKNFWSNEDVVFFEPCCGHGNIVLPIYRRRLEAIYKKAVIQGFGKTKEAPLYAVANALNTLWAIDIDPKNIESTRTRILQETVKFLKEKLNISTTHSLIAKNQEFFTHVISAVKWHIDENETLSALSSEKTAKQNASLTKSGAKWFAQNGHNELDFDLTWVNFFESCEESKTIPLEYERSSKFMDAVISGRLKGFDEFNFAKVIFVTSKNELRTIGA</sequence>
<name>A0A2K9NUB7_BACTC</name>
<dbReference type="Proteomes" id="UP000235584">
    <property type="component" value="Chromosome"/>
</dbReference>
<keyword evidence="3" id="KW-0808">Transferase</keyword>
<evidence type="ECO:0000313" key="7">
    <source>
        <dbReference type="EMBL" id="AUN99092.1"/>
    </source>
</evidence>
<keyword evidence="8" id="KW-1185">Reference proteome</keyword>
<dbReference type="Gene3D" id="3.40.50.150">
    <property type="entry name" value="Vaccinia Virus protein VP39"/>
    <property type="match status" value="1"/>
</dbReference>
<dbReference type="EMBL" id="CP025704">
    <property type="protein sequence ID" value="AUN99092.1"/>
    <property type="molecule type" value="Genomic_DNA"/>
</dbReference>
<dbReference type="PANTHER" id="PTHR33841:SF6">
    <property type="entry name" value="TYPE II METHYLTRANSFERASE M.HINDII"/>
    <property type="match status" value="1"/>
</dbReference>
<dbReference type="InterPro" id="IPR029063">
    <property type="entry name" value="SAM-dependent_MTases_sf"/>
</dbReference>
<dbReference type="GO" id="GO:0009007">
    <property type="term" value="F:site-specific DNA-methyltransferase (adenine-specific) activity"/>
    <property type="evidence" value="ECO:0007669"/>
    <property type="project" value="UniProtKB-EC"/>
</dbReference>
<dbReference type="KEGG" id="bsto:C0V70_13475"/>
<evidence type="ECO:0000256" key="6">
    <source>
        <dbReference type="ARBA" id="ARBA00047942"/>
    </source>
</evidence>
<dbReference type="EC" id="2.1.1.72" evidence="1"/>
<dbReference type="AlphaFoldDB" id="A0A2K9NUB7"/>
<dbReference type="InterPro" id="IPR050953">
    <property type="entry name" value="N4_N6_ade-DNA_methylase"/>
</dbReference>
<protein>
    <recommendedName>
        <fullName evidence="1">site-specific DNA-methyltransferase (adenine-specific)</fullName>
        <ecNumber evidence="1">2.1.1.72</ecNumber>
    </recommendedName>
</protein>
<evidence type="ECO:0000256" key="1">
    <source>
        <dbReference type="ARBA" id="ARBA00011900"/>
    </source>
</evidence>
<accession>A0A2K9NUB7</accession>
<gene>
    <name evidence="7" type="ORF">C0V70_13475</name>
</gene>
<organism evidence="7 8">
    <name type="scientific">Bacteriovorax stolpii</name>
    <name type="common">Bdellovibrio stolpii</name>
    <dbReference type="NCBI Taxonomy" id="960"/>
    <lineage>
        <taxon>Bacteria</taxon>
        <taxon>Pseudomonadati</taxon>
        <taxon>Bdellovibrionota</taxon>
        <taxon>Bacteriovoracia</taxon>
        <taxon>Bacteriovoracales</taxon>
        <taxon>Bacteriovoracaceae</taxon>
        <taxon>Bacteriovorax</taxon>
    </lineage>
</organism>
<evidence type="ECO:0000256" key="3">
    <source>
        <dbReference type="ARBA" id="ARBA00022679"/>
    </source>
</evidence>
<dbReference type="PANTHER" id="PTHR33841">
    <property type="entry name" value="DNA METHYLTRANSFERASE YEEA-RELATED"/>
    <property type="match status" value="1"/>
</dbReference>
<dbReference type="SUPFAM" id="SSF53335">
    <property type="entry name" value="S-adenosyl-L-methionine-dependent methyltransferases"/>
    <property type="match status" value="1"/>
</dbReference>